<accession>A0ACC2PIE1</accession>
<dbReference type="EMBL" id="CM056741">
    <property type="protein sequence ID" value="KAJ8682586.1"/>
    <property type="molecule type" value="Genomic_DNA"/>
</dbReference>
<reference evidence="1" key="1">
    <citation type="submission" date="2023-04" db="EMBL/GenBank/DDBJ databases">
        <title>A chromosome-level genome assembly of the parasitoid wasp Eretmocerus hayati.</title>
        <authorList>
            <person name="Zhong Y."/>
            <person name="Liu S."/>
            <person name="Liu Y."/>
        </authorList>
    </citation>
    <scope>NUCLEOTIDE SEQUENCE</scope>
    <source>
        <strain evidence="1">ZJU_SS_LIU_2023</strain>
    </source>
</reference>
<comment type="caution">
    <text evidence="1">The sequence shown here is derived from an EMBL/GenBank/DDBJ whole genome shotgun (WGS) entry which is preliminary data.</text>
</comment>
<protein>
    <submittedName>
        <fullName evidence="1">Uncharacterized protein</fullName>
    </submittedName>
</protein>
<name>A0ACC2PIE1_9HYME</name>
<proteinExistence type="predicted"/>
<keyword evidence="2" id="KW-1185">Reference proteome</keyword>
<organism evidence="1 2">
    <name type="scientific">Eretmocerus hayati</name>
    <dbReference type="NCBI Taxonomy" id="131215"/>
    <lineage>
        <taxon>Eukaryota</taxon>
        <taxon>Metazoa</taxon>
        <taxon>Ecdysozoa</taxon>
        <taxon>Arthropoda</taxon>
        <taxon>Hexapoda</taxon>
        <taxon>Insecta</taxon>
        <taxon>Pterygota</taxon>
        <taxon>Neoptera</taxon>
        <taxon>Endopterygota</taxon>
        <taxon>Hymenoptera</taxon>
        <taxon>Apocrita</taxon>
        <taxon>Proctotrupomorpha</taxon>
        <taxon>Chalcidoidea</taxon>
        <taxon>Aphelinidae</taxon>
        <taxon>Aphelininae</taxon>
        <taxon>Eretmocerus</taxon>
    </lineage>
</organism>
<dbReference type="Proteomes" id="UP001239111">
    <property type="component" value="Chromosome 1"/>
</dbReference>
<sequence length="912" mass="101858">MTTQYTRNVLKLVVAQICQAIGWHSVNSTPLEYMVDLMQEYIFQLAKVSQQYAQVLGRTEANLDDLGLAFRQLNIDLHELSEYVRNVDPVPCAISVPKLPIPRENHLNFLKPGSQEVVTRPVHVFEHLPPMRPECEGEKLPDVKSDEVAESTSRDDSWELSEDDDSNDNNNVVTNSGVITEENQIKTVPPIVFKRPEVVAPAVTPPKRTKKAKQKLIMSEDGKPENKENKKKKIPKETLFEPDQVNNVKIKKTGGGKEPKVKTKLNNKVVSPNLAGPSNVVVAKAQGKIPGGSPKNLVKNPLHKIKNEKVLEMANPVMIPITDIKEEVVDKLPVEPDKQKLNIFKKISSKSKEDRDKDLDFQPKLKNSRENSPSVILDNGERPVIVKQEDKKLFVQNSVVNSDSIKVSENSLSNMMSPGSDAYIPKKIRLSNESMGEPSVVLDRPKTPQGPEHHQPRDMGLPPSMPFPFFPPFPTAPGLIPPPMFPLALPRGVPGMMGAPNPAVMPPMLRQRFYRPRLEQPGRSAPGPQSYEAPIQNSPVFPPIKQQPMEQKPKSKKSLENDPMVMPASASVFDLPNTVIPPMLNSAAAVPAPLAPISAAVVPAPLLPPNLPLDDRPVKPEKGDKKNKEHKKEKKDKMKKKKEKKEKHKEKGEKLKEKKDKGEKKDKLERLKEKKEKKEKRKEKEALKKAMGEKVMEAVPKITLKLGPAGDSPRPATPDSALTKKITIKPPKKPDDEIIIQREPTPELARISALVTRPPKQKSTSKRAQEGLVEVYASGGAGLSSDASFSLASSNSNVKKPIFKPLPQRDPSSPMSYFNNSHSYTAQQQERIKYCYTDQSGRTVWICPACGKQDDGSPMIGCDDCDAWYHWVCVGIQVAPADNEDWYCRMCIARKEEQYHDKKKKKRKKKSA</sequence>
<gene>
    <name evidence="1" type="ORF">QAD02_018378</name>
</gene>
<evidence type="ECO:0000313" key="1">
    <source>
        <dbReference type="EMBL" id="KAJ8682586.1"/>
    </source>
</evidence>
<evidence type="ECO:0000313" key="2">
    <source>
        <dbReference type="Proteomes" id="UP001239111"/>
    </source>
</evidence>